<evidence type="ECO:0000256" key="1">
    <source>
        <dbReference type="ARBA" id="ARBA00004651"/>
    </source>
</evidence>
<keyword evidence="10" id="KW-1185">Reference proteome</keyword>
<feature type="transmembrane region" description="Helical" evidence="8">
    <location>
        <begin position="52"/>
        <end position="73"/>
    </location>
</feature>
<dbReference type="Pfam" id="PF03547">
    <property type="entry name" value="Mem_trans"/>
    <property type="match status" value="2"/>
</dbReference>
<comment type="subcellular location">
    <subcellularLocation>
        <location evidence="1">Cell membrane</location>
        <topology evidence="1">Multi-pass membrane protein</topology>
    </subcellularLocation>
</comment>
<dbReference type="AlphaFoldDB" id="B5YA42"/>
<evidence type="ECO:0000256" key="2">
    <source>
        <dbReference type="ARBA" id="ARBA00010145"/>
    </source>
</evidence>
<feature type="transmembrane region" description="Helical" evidence="8">
    <location>
        <begin position="160"/>
        <end position="183"/>
    </location>
</feature>
<keyword evidence="7 8" id="KW-0472">Membrane</keyword>
<dbReference type="Gene3D" id="1.20.1530.20">
    <property type="match status" value="1"/>
</dbReference>
<dbReference type="PANTHER" id="PTHR36838:SF3">
    <property type="entry name" value="TRANSPORTER AUXIN EFFLUX CARRIER EC FAMILY"/>
    <property type="match status" value="1"/>
</dbReference>
<dbReference type="GO" id="GO:0005886">
    <property type="term" value="C:plasma membrane"/>
    <property type="evidence" value="ECO:0007669"/>
    <property type="project" value="UniProtKB-SubCell"/>
</dbReference>
<keyword evidence="4" id="KW-1003">Cell membrane</keyword>
<dbReference type="PANTHER" id="PTHR36838">
    <property type="entry name" value="AUXIN EFFLUX CARRIER FAMILY PROTEIN"/>
    <property type="match status" value="1"/>
</dbReference>
<dbReference type="KEGG" id="cpo:COPRO5265_1338"/>
<reference evidence="9 10" key="2">
    <citation type="journal article" date="2014" name="Genome Announc.">
        <title>Complete Genome Sequence of Coprothermobacter proteolyticus DSM 5265.</title>
        <authorList>
            <person name="Alexiev A."/>
            <person name="Coil D.A."/>
            <person name="Badger J.H."/>
            <person name="Enticknap J."/>
            <person name="Ward N."/>
            <person name="Robb F.T."/>
            <person name="Eisen J.A."/>
        </authorList>
    </citation>
    <scope>NUCLEOTIDE SEQUENCE [LARGE SCALE GENOMIC DNA]</scope>
    <source>
        <strain evidence="10">ATCC 35245 / DSM 5265 / OCM 4 / BT</strain>
    </source>
</reference>
<name>B5YA42_COPPD</name>
<evidence type="ECO:0000256" key="6">
    <source>
        <dbReference type="ARBA" id="ARBA00022989"/>
    </source>
</evidence>
<dbReference type="GO" id="GO:0055085">
    <property type="term" value="P:transmembrane transport"/>
    <property type="evidence" value="ECO:0007669"/>
    <property type="project" value="InterPro"/>
</dbReference>
<dbReference type="Proteomes" id="UP000001732">
    <property type="component" value="Chromosome"/>
</dbReference>
<dbReference type="HOGENOM" id="CLU_056175_5_2_9"/>
<comment type="similarity">
    <text evidence="2">Belongs to the auxin efflux carrier (TC 2.A.69) family.</text>
</comment>
<proteinExistence type="inferred from homology"/>
<organism evidence="9 10">
    <name type="scientific">Coprothermobacter proteolyticus (strain ATCC 35245 / DSM 5265 / OCM 4 / BT)</name>
    <dbReference type="NCBI Taxonomy" id="309798"/>
    <lineage>
        <taxon>Bacteria</taxon>
        <taxon>Pseudomonadati</taxon>
        <taxon>Coprothermobacterota</taxon>
        <taxon>Coprothermobacteria</taxon>
        <taxon>Coprothermobacterales</taxon>
        <taxon>Coprothermobacteraceae</taxon>
        <taxon>Coprothermobacter</taxon>
    </lineage>
</organism>
<evidence type="ECO:0000313" key="10">
    <source>
        <dbReference type="Proteomes" id="UP000001732"/>
    </source>
</evidence>
<evidence type="ECO:0000256" key="4">
    <source>
        <dbReference type="ARBA" id="ARBA00022475"/>
    </source>
</evidence>
<dbReference type="eggNOG" id="COG0679">
    <property type="taxonomic scope" value="Bacteria"/>
</dbReference>
<keyword evidence="6 8" id="KW-1133">Transmembrane helix</keyword>
<feature type="transmembrane region" description="Helical" evidence="8">
    <location>
        <begin position="137"/>
        <end position="154"/>
    </location>
</feature>
<reference evidence="10" key="1">
    <citation type="submission" date="2008-08" db="EMBL/GenBank/DDBJ databases">
        <title>The complete genome sequence of Coprothermobacter proteolyticus strain ATCC 5245 / DSM 5265 / BT.</title>
        <authorList>
            <person name="Dodson R.J."/>
            <person name="Durkin A.S."/>
            <person name="Wu M."/>
            <person name="Eisen J."/>
            <person name="Sutton G."/>
        </authorList>
    </citation>
    <scope>NUCLEOTIDE SEQUENCE [LARGE SCALE GENOMIC DNA]</scope>
    <source>
        <strain evidence="10">ATCC 35245 / DSM 5265 / OCM 4 / BT</strain>
    </source>
</reference>
<feature type="transmembrane region" description="Helical" evidence="8">
    <location>
        <begin position="195"/>
        <end position="218"/>
    </location>
</feature>
<keyword evidence="5 8" id="KW-0812">Transmembrane</keyword>
<accession>B5YA42</accession>
<evidence type="ECO:0000256" key="8">
    <source>
        <dbReference type="SAM" id="Phobius"/>
    </source>
</evidence>
<evidence type="ECO:0000256" key="5">
    <source>
        <dbReference type="ARBA" id="ARBA00022692"/>
    </source>
</evidence>
<evidence type="ECO:0000313" key="9">
    <source>
        <dbReference type="EMBL" id="ACI17443.1"/>
    </source>
</evidence>
<evidence type="ECO:0000256" key="7">
    <source>
        <dbReference type="ARBA" id="ARBA00023136"/>
    </source>
</evidence>
<keyword evidence="3" id="KW-0813">Transport</keyword>
<evidence type="ECO:0000256" key="3">
    <source>
        <dbReference type="ARBA" id="ARBA00022448"/>
    </source>
</evidence>
<protein>
    <submittedName>
        <fullName evidence="9">Transporter, auxin efflux carrier (AEC) family</fullName>
    </submittedName>
</protein>
<feature type="transmembrane region" description="Helical" evidence="8">
    <location>
        <begin position="248"/>
        <end position="270"/>
    </location>
</feature>
<dbReference type="OrthoDB" id="9798064at2"/>
<dbReference type="STRING" id="309798.COPRO5265_1338"/>
<dbReference type="InterPro" id="IPR004776">
    <property type="entry name" value="Mem_transp_PIN-like"/>
</dbReference>
<gene>
    <name evidence="9" type="ordered locus">COPRO5265_1338</name>
</gene>
<dbReference type="EMBL" id="CP001145">
    <property type="protein sequence ID" value="ACI17443.1"/>
    <property type="molecule type" value="Genomic_DNA"/>
</dbReference>
<sequence length="271" mass="29799">MDSIITFLILLVLGYLLKIIGFLSQADADTLRKFVFNVCLPCMAFQAMYSSTFNSSFFLIAALVGLLHIVGYVSFRLSKKSLKEVVFAGWAGNTAFMGYPVVEGLFGAEGLSRAVVFDQSNTIMVILLWLQKGMKSVFSPPLVGAMLGLLLKFVKIPTPFMDVISMLAKTTSPLAMIYTGYILTLEWDYRVIPALLVKFFILPALAWGFSSLMGLPLIDQSVVILQSSMPTMVVSTIYGEQMGLDTSFISKAVVLSTVLYPLSFVLWTGLI</sequence>
<dbReference type="InterPro" id="IPR038770">
    <property type="entry name" value="Na+/solute_symporter_sf"/>
</dbReference>
<dbReference type="RefSeq" id="WP_012544095.1">
    <property type="nucleotide sequence ID" value="NC_011295.1"/>
</dbReference>